<dbReference type="Gene3D" id="1.10.8.640">
    <property type="entry name" value="Cytochrome C biogenesis protein"/>
    <property type="match status" value="1"/>
</dbReference>
<feature type="domain" description="CcmH/CycL/Ccl2/NrfF N-terminal" evidence="8">
    <location>
        <begin position="20"/>
        <end position="141"/>
    </location>
</feature>
<organism evidence="9 10">
    <name type="scientific">Bordetella petrii (strain ATCC BAA-461 / DSM 12804 / CCUG 43448 / CIP 107267 / Se-1111R)</name>
    <dbReference type="NCBI Taxonomy" id="340100"/>
    <lineage>
        <taxon>Bacteria</taxon>
        <taxon>Pseudomonadati</taxon>
        <taxon>Pseudomonadota</taxon>
        <taxon>Betaproteobacteria</taxon>
        <taxon>Burkholderiales</taxon>
        <taxon>Alcaligenaceae</taxon>
        <taxon>Bordetella</taxon>
    </lineage>
</organism>
<dbReference type="PANTHER" id="PTHR47870:SF1">
    <property type="entry name" value="CYTOCHROME C-TYPE BIOGENESIS PROTEIN CCMH"/>
    <property type="match status" value="1"/>
</dbReference>
<dbReference type="AlphaFoldDB" id="A9I314"/>
<dbReference type="KEGG" id="bpt:Bpet3776"/>
<dbReference type="InterPro" id="IPR051263">
    <property type="entry name" value="C-type_cytochrome_biogenesis"/>
</dbReference>
<accession>A9I314</accession>
<name>A9I314_BORPD</name>
<gene>
    <name evidence="9" type="ordered locus">Bpet3776</name>
</gene>
<keyword evidence="4 7" id="KW-0732">Signal</keyword>
<keyword evidence="6 7" id="KW-0408">Iron</keyword>
<comment type="function">
    <text evidence="7">Possible subunit of a heme lyase.</text>
</comment>
<protein>
    <recommendedName>
        <fullName evidence="7">Cytochrome c-type biogenesis protein</fullName>
    </recommendedName>
</protein>
<reference evidence="9 10" key="1">
    <citation type="journal article" date="2008" name="BMC Genomics">
        <title>The missing link: Bordetella petrii is endowed with both the metabolic versatility of environmental bacteria and virulence traits of pathogenic Bordetellae.</title>
        <authorList>
            <person name="Gross R."/>
            <person name="Guzman C.A."/>
            <person name="Sebaihia M."/>
            <person name="Martins Dos Santos V.A."/>
            <person name="Pieper D.H."/>
            <person name="Koebnik R."/>
            <person name="Lechner M."/>
            <person name="Bartels D."/>
            <person name="Buhrmester J."/>
            <person name="Choudhuri J.V."/>
            <person name="Ebensen T."/>
            <person name="Gaigalat L."/>
            <person name="Herrmann S."/>
            <person name="Khachane A.N."/>
            <person name="Larisch C."/>
            <person name="Link S."/>
            <person name="Linke B."/>
            <person name="Meyer F."/>
            <person name="Mormann S."/>
            <person name="Nakunst D."/>
            <person name="Rueckert C."/>
            <person name="Schneiker-Bekel S."/>
            <person name="Schulze K."/>
            <person name="Vorhoelter F.J."/>
            <person name="Yevsa T."/>
            <person name="Engle J.T."/>
            <person name="Goldman W.E."/>
            <person name="Puehler A."/>
            <person name="Goebel U.B."/>
            <person name="Goesmann A."/>
            <person name="Bloecker H."/>
            <person name="Kaiser O."/>
            <person name="Martinez-Arias R."/>
        </authorList>
    </citation>
    <scope>NUCLEOTIDE SEQUENCE [LARGE SCALE GENOMIC DNA]</scope>
    <source>
        <strain evidence="10">ATCC BAA-461 / DSM 12804 / CCUG 43448 / CIP 107267 / Se-1111R</strain>
    </source>
</reference>
<evidence type="ECO:0000256" key="2">
    <source>
        <dbReference type="ARBA" id="ARBA00022617"/>
    </source>
</evidence>
<dbReference type="InterPro" id="IPR005616">
    <property type="entry name" value="CcmH/CycL/Ccl2/NrfF_N"/>
</dbReference>
<comment type="similarity">
    <text evidence="1 7">Belongs to the CcmH/CycL/Ccl2/NrfF family.</text>
</comment>
<keyword evidence="7" id="KW-0472">Membrane</keyword>
<keyword evidence="3 7" id="KW-0479">Metal-binding</keyword>
<evidence type="ECO:0000256" key="6">
    <source>
        <dbReference type="ARBA" id="ARBA00023004"/>
    </source>
</evidence>
<evidence type="ECO:0000259" key="8">
    <source>
        <dbReference type="Pfam" id="PF03918"/>
    </source>
</evidence>
<evidence type="ECO:0000256" key="5">
    <source>
        <dbReference type="ARBA" id="ARBA00022748"/>
    </source>
</evidence>
<keyword evidence="10" id="KW-1185">Reference proteome</keyword>
<dbReference type="PANTHER" id="PTHR47870">
    <property type="entry name" value="CYTOCHROME C-TYPE BIOGENESIS PROTEIN CCMH"/>
    <property type="match status" value="1"/>
</dbReference>
<feature type="signal peptide" evidence="7">
    <location>
        <begin position="1"/>
        <end position="19"/>
    </location>
</feature>
<dbReference type="Proteomes" id="UP000001225">
    <property type="component" value="Chromosome"/>
</dbReference>
<dbReference type="eggNOG" id="COG3088">
    <property type="taxonomic scope" value="Bacteria"/>
</dbReference>
<evidence type="ECO:0000313" key="10">
    <source>
        <dbReference type="Proteomes" id="UP000001225"/>
    </source>
</evidence>
<evidence type="ECO:0000256" key="7">
    <source>
        <dbReference type="RuleBase" id="RU364112"/>
    </source>
</evidence>
<evidence type="ECO:0000256" key="4">
    <source>
        <dbReference type="ARBA" id="ARBA00022729"/>
    </source>
</evidence>
<feature type="chain" id="PRO_5011022259" description="Cytochrome c-type biogenesis protein" evidence="7">
    <location>
        <begin position="20"/>
        <end position="151"/>
    </location>
</feature>
<keyword evidence="2 7" id="KW-0349">Heme</keyword>
<dbReference type="Pfam" id="PF03918">
    <property type="entry name" value="CcmH"/>
    <property type="match status" value="1"/>
</dbReference>
<evidence type="ECO:0000256" key="1">
    <source>
        <dbReference type="ARBA" id="ARBA00010342"/>
    </source>
</evidence>
<dbReference type="EMBL" id="AM902716">
    <property type="protein sequence ID" value="CAP44119.1"/>
    <property type="molecule type" value="Genomic_DNA"/>
</dbReference>
<proteinExistence type="inferred from homology"/>
<keyword evidence="7" id="KW-1133">Transmembrane helix</keyword>
<dbReference type="STRING" id="94624.Bpet3776"/>
<keyword evidence="5" id="KW-0201">Cytochrome c-type biogenesis</keyword>
<dbReference type="CDD" id="cd16378">
    <property type="entry name" value="CcmH_N"/>
    <property type="match status" value="1"/>
</dbReference>
<evidence type="ECO:0000313" key="9">
    <source>
        <dbReference type="EMBL" id="CAP44119.1"/>
    </source>
</evidence>
<dbReference type="GO" id="GO:0017004">
    <property type="term" value="P:cytochrome complex assembly"/>
    <property type="evidence" value="ECO:0007669"/>
    <property type="project" value="UniProtKB-KW"/>
</dbReference>
<evidence type="ECO:0000256" key="3">
    <source>
        <dbReference type="ARBA" id="ARBA00022723"/>
    </source>
</evidence>
<sequence>MMRLWLLLLCSVISLSAWSNSGATEERMLEITTELRCLVCQNESIAASRSDFAGDIRKLIRGQIKAGKSDAEIETYLVTRYGDFILYRPPLRATTLLLWFGPMLLLVFGFLIFGVTLRRRKRSAVDISLSDEEQKIAEALLGQTTHHGNLS</sequence>
<feature type="transmembrane region" description="Helical" evidence="7">
    <location>
        <begin position="96"/>
        <end position="117"/>
    </location>
</feature>
<keyword evidence="7" id="KW-0812">Transmembrane</keyword>
<dbReference type="InterPro" id="IPR038297">
    <property type="entry name" value="CcmH/CycL/NrfF/Ccl2_sf"/>
</dbReference>
<dbReference type="GO" id="GO:0046872">
    <property type="term" value="F:metal ion binding"/>
    <property type="evidence" value="ECO:0007669"/>
    <property type="project" value="UniProtKB-KW"/>
</dbReference>
<dbReference type="GO" id="GO:0005886">
    <property type="term" value="C:plasma membrane"/>
    <property type="evidence" value="ECO:0007669"/>
    <property type="project" value="TreeGrafter"/>
</dbReference>